<evidence type="ECO:0000313" key="2">
    <source>
        <dbReference type="EMBL" id="MFB6392116.1"/>
    </source>
</evidence>
<reference evidence="2 3" key="1">
    <citation type="submission" date="2024-04" db="EMBL/GenBank/DDBJ databases">
        <title>Polymorphospora sp. isolated from Baiyangdian Lake in Xiong'an New Area.</title>
        <authorList>
            <person name="Zhang X."/>
            <person name="Liu J."/>
        </authorList>
    </citation>
    <scope>NUCLEOTIDE SEQUENCE [LARGE SCALE GENOMIC DNA]</scope>
    <source>
        <strain evidence="2 3">2-325</strain>
    </source>
</reference>
<feature type="domain" description="N-acetyltransferase" evidence="1">
    <location>
        <begin position="29"/>
        <end position="171"/>
    </location>
</feature>
<organism evidence="2 3">
    <name type="scientific">Polymorphospora lycopeni</name>
    <dbReference type="NCBI Taxonomy" id="3140240"/>
    <lineage>
        <taxon>Bacteria</taxon>
        <taxon>Bacillati</taxon>
        <taxon>Actinomycetota</taxon>
        <taxon>Actinomycetes</taxon>
        <taxon>Micromonosporales</taxon>
        <taxon>Micromonosporaceae</taxon>
        <taxon>Polymorphospora</taxon>
    </lineage>
</organism>
<proteinExistence type="predicted"/>
<dbReference type="SUPFAM" id="SSF55729">
    <property type="entry name" value="Acyl-CoA N-acyltransferases (Nat)"/>
    <property type="match status" value="1"/>
</dbReference>
<dbReference type="EC" id="2.3.1.-" evidence="2"/>
<dbReference type="EMBL" id="JBCGDC010000006">
    <property type="protein sequence ID" value="MFB6392116.1"/>
    <property type="molecule type" value="Genomic_DNA"/>
</dbReference>
<dbReference type="RefSeq" id="WP_375732950.1">
    <property type="nucleotide sequence ID" value="NZ_JBCGDC010000006.1"/>
</dbReference>
<keyword evidence="2" id="KW-0012">Acyltransferase</keyword>
<dbReference type="Gene3D" id="3.40.630.30">
    <property type="match status" value="1"/>
</dbReference>
<accession>A0ABV5CM59</accession>
<dbReference type="InterPro" id="IPR000182">
    <property type="entry name" value="GNAT_dom"/>
</dbReference>
<evidence type="ECO:0000259" key="1">
    <source>
        <dbReference type="PROSITE" id="PS51186"/>
    </source>
</evidence>
<gene>
    <name evidence="2" type="ORF">AAFH96_03220</name>
</gene>
<dbReference type="InterPro" id="IPR016181">
    <property type="entry name" value="Acyl_CoA_acyltransferase"/>
</dbReference>
<comment type="caution">
    <text evidence="2">The sequence shown here is derived from an EMBL/GenBank/DDBJ whole genome shotgun (WGS) entry which is preliminary data.</text>
</comment>
<sequence length="172" mass="18543">MPELVLPTTRLHAAFLRCRDDWGPGVHEDGFGLGTDDDVDSPAGFATWVHRRVRLTHPAGDPCPDEPHGSPRWIVEDGEVLGAIALRHGFNDDTGHIGYGVRPSARRRGLATWALGEMLGEAHALGLDAVLVVCLADNAGSARTIERNGGVLEGIRDTGNVPVRRYRITLDG</sequence>
<protein>
    <submittedName>
        <fullName evidence="2">GNAT family N-acetyltransferase</fullName>
        <ecNumber evidence="2">2.3.1.-</ecNumber>
    </submittedName>
</protein>
<keyword evidence="3" id="KW-1185">Reference proteome</keyword>
<evidence type="ECO:0000313" key="3">
    <source>
        <dbReference type="Proteomes" id="UP001582793"/>
    </source>
</evidence>
<dbReference type="PANTHER" id="PTHR39173">
    <property type="entry name" value="ACETYLTRANSFERASE"/>
    <property type="match status" value="1"/>
</dbReference>
<dbReference type="Proteomes" id="UP001582793">
    <property type="component" value="Unassembled WGS sequence"/>
</dbReference>
<dbReference type="PROSITE" id="PS51186">
    <property type="entry name" value="GNAT"/>
    <property type="match status" value="1"/>
</dbReference>
<dbReference type="Pfam" id="PF13302">
    <property type="entry name" value="Acetyltransf_3"/>
    <property type="match status" value="1"/>
</dbReference>
<keyword evidence="2" id="KW-0808">Transferase</keyword>
<dbReference type="GO" id="GO:0016746">
    <property type="term" value="F:acyltransferase activity"/>
    <property type="evidence" value="ECO:0007669"/>
    <property type="project" value="UniProtKB-KW"/>
</dbReference>
<name>A0ABV5CM59_9ACTN</name>
<dbReference type="PANTHER" id="PTHR39173:SF1">
    <property type="entry name" value="ACETYLTRANSFERASE"/>
    <property type="match status" value="1"/>
</dbReference>
<dbReference type="CDD" id="cd04301">
    <property type="entry name" value="NAT_SF"/>
    <property type="match status" value="1"/>
</dbReference>